<gene>
    <name evidence="4" type="ORF">C5C04_07215</name>
    <name evidence="5" type="ORF">C5C40_11655</name>
</gene>
<dbReference type="PANTHER" id="PTHR33713:SF10">
    <property type="entry name" value="ANTITOXIN YAFN"/>
    <property type="match status" value="1"/>
</dbReference>
<feature type="region of interest" description="Disordered" evidence="3">
    <location>
        <begin position="67"/>
        <end position="88"/>
    </location>
</feature>
<comment type="function">
    <text evidence="2">Antitoxin component of a type II toxin-antitoxin (TA) system.</text>
</comment>
<dbReference type="KEGG" id="rry:C1O28_01115"/>
<evidence type="ECO:0000313" key="6">
    <source>
        <dbReference type="Proteomes" id="UP000237881"/>
    </source>
</evidence>
<dbReference type="PANTHER" id="PTHR33713">
    <property type="entry name" value="ANTITOXIN YAFN-RELATED"/>
    <property type="match status" value="1"/>
</dbReference>
<proteinExistence type="inferred from homology"/>
<dbReference type="Gene3D" id="3.40.1620.10">
    <property type="entry name" value="YefM-like domain"/>
    <property type="match status" value="1"/>
</dbReference>
<evidence type="ECO:0000256" key="3">
    <source>
        <dbReference type="SAM" id="MobiDB-lite"/>
    </source>
</evidence>
<dbReference type="Proteomes" id="UP000239698">
    <property type="component" value="Unassembled WGS sequence"/>
</dbReference>
<comment type="similarity">
    <text evidence="1 2">Belongs to the phD/YefM antitoxin family.</text>
</comment>
<sequence>MSTITVTDARSILSEVIERSHTEAVILKRHGRPEAVVVSAEQYERMLDALEEVEDVQAFDAAMAEKGANIPSSSTTYAPRERNATTLR</sequence>
<dbReference type="Pfam" id="PF02604">
    <property type="entry name" value="PhdYeFM_antitox"/>
    <property type="match status" value="1"/>
</dbReference>
<evidence type="ECO:0000256" key="1">
    <source>
        <dbReference type="ARBA" id="ARBA00009981"/>
    </source>
</evidence>
<evidence type="ECO:0000313" key="5">
    <source>
        <dbReference type="EMBL" id="PPH75314.1"/>
    </source>
</evidence>
<dbReference type="RefSeq" id="WP_097166295.1">
    <property type="nucleotide sequence ID" value="NZ_CP028129.1"/>
</dbReference>
<name>A0ABD6W9M7_RATRA</name>
<accession>A0ABD6W9M7</accession>
<comment type="caution">
    <text evidence="4">The sequence shown here is derived from an EMBL/GenBank/DDBJ whole genome shotgun (WGS) entry which is preliminary data.</text>
</comment>
<dbReference type="InterPro" id="IPR051405">
    <property type="entry name" value="phD/YefM_antitoxin"/>
</dbReference>
<evidence type="ECO:0000313" key="7">
    <source>
        <dbReference type="Proteomes" id="UP000239698"/>
    </source>
</evidence>
<reference evidence="6 7" key="1">
    <citation type="submission" date="2018-02" db="EMBL/GenBank/DDBJ databases">
        <title>Bacteriophage NCPPB3778 and a type I-E CRISPR drive the evolution of the US Biological Select Agent, Rathayibacter toxicus.</title>
        <authorList>
            <person name="Davis E.W.II."/>
            <person name="Tabima J.F."/>
            <person name="Weisberg A.J."/>
            <person name="Lopes L.D."/>
            <person name="Wiseman M.S."/>
            <person name="Wiseman M.S."/>
            <person name="Pupko T."/>
            <person name="Belcher M.S."/>
            <person name="Sechler A.J."/>
            <person name="Tancos M.A."/>
            <person name="Schroeder B.K."/>
            <person name="Murray T.D."/>
            <person name="Luster D.G."/>
            <person name="Schneider W.L."/>
            <person name="Rogers E."/>
            <person name="Andreote F.D."/>
            <person name="Grunwald N.J."/>
            <person name="Putnam M.L."/>
            <person name="Chang J.H."/>
        </authorList>
    </citation>
    <scope>NUCLEOTIDE SEQUENCE [LARGE SCALE GENOMIC DNA]</scope>
    <source>
        <strain evidence="5 7">AY1D6</strain>
        <strain evidence="4 6">AY1I9</strain>
    </source>
</reference>
<dbReference type="SUPFAM" id="SSF143120">
    <property type="entry name" value="YefM-like"/>
    <property type="match status" value="1"/>
</dbReference>
<dbReference type="NCBIfam" id="TIGR01552">
    <property type="entry name" value="phd_fam"/>
    <property type="match status" value="1"/>
</dbReference>
<dbReference type="Proteomes" id="UP000237881">
    <property type="component" value="Unassembled WGS sequence"/>
</dbReference>
<dbReference type="AlphaFoldDB" id="A0ABD6W9M7"/>
<dbReference type="EMBL" id="PSUL01000013">
    <property type="protein sequence ID" value="PPF14232.1"/>
    <property type="molecule type" value="Genomic_DNA"/>
</dbReference>
<evidence type="ECO:0000313" key="4">
    <source>
        <dbReference type="EMBL" id="PPF14232.1"/>
    </source>
</evidence>
<feature type="compositionally biased region" description="Basic and acidic residues" evidence="3">
    <location>
        <begin position="79"/>
        <end position="88"/>
    </location>
</feature>
<dbReference type="InterPro" id="IPR036165">
    <property type="entry name" value="YefM-like_sf"/>
</dbReference>
<dbReference type="GeneID" id="49819040"/>
<dbReference type="InterPro" id="IPR006442">
    <property type="entry name" value="Antitoxin_Phd/YefM"/>
</dbReference>
<organism evidence="4 6">
    <name type="scientific">Rathayibacter rathayi</name>
    <name type="common">Corynebacterium rathayi</name>
    <dbReference type="NCBI Taxonomy" id="33887"/>
    <lineage>
        <taxon>Bacteria</taxon>
        <taxon>Bacillati</taxon>
        <taxon>Actinomycetota</taxon>
        <taxon>Actinomycetes</taxon>
        <taxon>Micrococcales</taxon>
        <taxon>Microbacteriaceae</taxon>
        <taxon>Rathayibacter</taxon>
    </lineage>
</organism>
<protein>
    <recommendedName>
        <fullName evidence="2">Antitoxin</fullName>
    </recommendedName>
</protein>
<keyword evidence="7" id="KW-1185">Reference proteome</keyword>
<evidence type="ECO:0000256" key="2">
    <source>
        <dbReference type="RuleBase" id="RU362080"/>
    </source>
</evidence>
<dbReference type="EMBL" id="PSVT01000026">
    <property type="protein sequence ID" value="PPH75314.1"/>
    <property type="molecule type" value="Genomic_DNA"/>
</dbReference>